<evidence type="ECO:0000256" key="2">
    <source>
        <dbReference type="ARBA" id="ARBA00023125"/>
    </source>
</evidence>
<dbReference type="PANTHER" id="PTHR30055:SF148">
    <property type="entry name" value="TETR-FAMILY TRANSCRIPTIONAL REGULATOR"/>
    <property type="match status" value="1"/>
</dbReference>
<dbReference type="PANTHER" id="PTHR30055">
    <property type="entry name" value="HTH-TYPE TRANSCRIPTIONAL REGULATOR RUTR"/>
    <property type="match status" value="1"/>
</dbReference>
<keyword evidence="2 4" id="KW-0238">DNA-binding</keyword>
<dbReference type="InterPro" id="IPR036271">
    <property type="entry name" value="Tet_transcr_reg_TetR-rel_C_sf"/>
</dbReference>
<gene>
    <name evidence="6" type="ORF">MXD59_16115</name>
</gene>
<evidence type="ECO:0000313" key="6">
    <source>
        <dbReference type="EMBL" id="MCK9877281.1"/>
    </source>
</evidence>
<dbReference type="SUPFAM" id="SSF48498">
    <property type="entry name" value="Tetracyclin repressor-like, C-terminal domain"/>
    <property type="match status" value="1"/>
</dbReference>
<protein>
    <submittedName>
        <fullName evidence="6">TetR/AcrR family transcriptional regulator</fullName>
    </submittedName>
</protein>
<evidence type="ECO:0000256" key="4">
    <source>
        <dbReference type="PROSITE-ProRule" id="PRU00335"/>
    </source>
</evidence>
<dbReference type="EMBL" id="JALKFT010000016">
    <property type="protein sequence ID" value="MCK9877281.1"/>
    <property type="molecule type" value="Genomic_DNA"/>
</dbReference>
<keyword evidence="3" id="KW-0804">Transcription</keyword>
<accession>A0ABT0K0M1</accession>
<keyword evidence="1" id="KW-0805">Transcription regulation</keyword>
<dbReference type="InterPro" id="IPR009057">
    <property type="entry name" value="Homeodomain-like_sf"/>
</dbReference>
<feature type="DNA-binding region" description="H-T-H motif" evidence="4">
    <location>
        <begin position="36"/>
        <end position="55"/>
    </location>
</feature>
<organism evidence="6 7">
    <name type="scientific">Frankia umida</name>
    <dbReference type="NCBI Taxonomy" id="573489"/>
    <lineage>
        <taxon>Bacteria</taxon>
        <taxon>Bacillati</taxon>
        <taxon>Actinomycetota</taxon>
        <taxon>Actinomycetes</taxon>
        <taxon>Frankiales</taxon>
        <taxon>Frankiaceae</taxon>
        <taxon>Frankia</taxon>
    </lineage>
</organism>
<dbReference type="PROSITE" id="PS50977">
    <property type="entry name" value="HTH_TETR_2"/>
    <property type="match status" value="1"/>
</dbReference>
<name>A0ABT0K0M1_9ACTN</name>
<dbReference type="Proteomes" id="UP001201873">
    <property type="component" value="Unassembled WGS sequence"/>
</dbReference>
<dbReference type="Pfam" id="PF00440">
    <property type="entry name" value="TetR_N"/>
    <property type="match status" value="1"/>
</dbReference>
<proteinExistence type="predicted"/>
<evidence type="ECO:0000259" key="5">
    <source>
        <dbReference type="PROSITE" id="PS50977"/>
    </source>
</evidence>
<evidence type="ECO:0000256" key="1">
    <source>
        <dbReference type="ARBA" id="ARBA00023015"/>
    </source>
</evidence>
<dbReference type="SUPFAM" id="SSF46689">
    <property type="entry name" value="Homeodomain-like"/>
    <property type="match status" value="1"/>
</dbReference>
<comment type="caution">
    <text evidence="6">The sequence shown here is derived from an EMBL/GenBank/DDBJ whole genome shotgun (WGS) entry which is preliminary data.</text>
</comment>
<sequence length="191" mass="20060">MSPEGPRPGGRSARVQAAVHQAVRGLQAERPRGEITVPRVAARAGVTPSTVYRRWGDLTELLADVAAERLRPDRPPVDAGGLRADLLAYVGGYLEEVSSPTGRAVLRDVVAASSAPELPAGRCDAYVRAQLGIIVERARGRGERVPPVARIVETVMAPITYSVLFASAPLAAADVRRLVDTALAPTVTAAG</sequence>
<dbReference type="RefSeq" id="WP_163550583.1">
    <property type="nucleotide sequence ID" value="NZ_JALKFT010000016.1"/>
</dbReference>
<dbReference type="InterPro" id="IPR001647">
    <property type="entry name" value="HTH_TetR"/>
</dbReference>
<dbReference type="Pfam" id="PF16859">
    <property type="entry name" value="TetR_C_11"/>
    <property type="match status" value="1"/>
</dbReference>
<dbReference type="Gene3D" id="1.10.10.60">
    <property type="entry name" value="Homeodomain-like"/>
    <property type="match status" value="1"/>
</dbReference>
<dbReference type="InterPro" id="IPR011075">
    <property type="entry name" value="TetR_C"/>
</dbReference>
<dbReference type="InterPro" id="IPR050109">
    <property type="entry name" value="HTH-type_TetR-like_transc_reg"/>
</dbReference>
<dbReference type="Gene3D" id="1.10.357.10">
    <property type="entry name" value="Tetracycline Repressor, domain 2"/>
    <property type="match status" value="1"/>
</dbReference>
<evidence type="ECO:0000256" key="3">
    <source>
        <dbReference type="ARBA" id="ARBA00023163"/>
    </source>
</evidence>
<evidence type="ECO:0000313" key="7">
    <source>
        <dbReference type="Proteomes" id="UP001201873"/>
    </source>
</evidence>
<reference evidence="6 7" key="1">
    <citation type="submission" date="2022-04" db="EMBL/GenBank/DDBJ databases">
        <title>Genome diversity in the genus Frankia.</title>
        <authorList>
            <person name="Carlos-Shanley C."/>
            <person name="Hahn D."/>
        </authorList>
    </citation>
    <scope>NUCLEOTIDE SEQUENCE [LARGE SCALE GENOMIC DNA]</scope>
    <source>
        <strain evidence="6 7">Ag45/Mut15</strain>
    </source>
</reference>
<keyword evidence="7" id="KW-1185">Reference proteome</keyword>
<feature type="domain" description="HTH tetR-type" evidence="5">
    <location>
        <begin position="13"/>
        <end position="73"/>
    </location>
</feature>